<evidence type="ECO:0000313" key="2">
    <source>
        <dbReference type="Proteomes" id="UP000250275"/>
    </source>
</evidence>
<dbReference type="EMBL" id="KQ762842">
    <property type="protein sequence ID" value="OAD55407.1"/>
    <property type="molecule type" value="Genomic_DNA"/>
</dbReference>
<proteinExistence type="predicted"/>
<gene>
    <name evidence="1" type="ORF">WN48_04814</name>
</gene>
<name>A0A310SE09_9HYME</name>
<dbReference type="AlphaFoldDB" id="A0A310SE09"/>
<sequence length="89" mass="10467">MIFPLKENGGILHRFVIIFQYYVITEMTGKKGRRRGLSCVVYTASRYFNPSVHVRKAQFTFHFHFKVSTRRNCLTGLYAQVWTNHAARP</sequence>
<keyword evidence="2" id="KW-1185">Reference proteome</keyword>
<dbReference type="Proteomes" id="UP000250275">
    <property type="component" value="Unassembled WGS sequence"/>
</dbReference>
<reference evidence="1 2" key="1">
    <citation type="submission" date="2015-07" db="EMBL/GenBank/DDBJ databases">
        <title>The genome of Eufriesea mexicana.</title>
        <authorList>
            <person name="Pan H."/>
            <person name="Kapheim K."/>
        </authorList>
    </citation>
    <scope>NUCLEOTIDE SEQUENCE [LARGE SCALE GENOMIC DNA]</scope>
    <source>
        <strain evidence="1">0111107269</strain>
        <tissue evidence="1">Whole body</tissue>
    </source>
</reference>
<accession>A0A310SE09</accession>
<evidence type="ECO:0000313" key="1">
    <source>
        <dbReference type="EMBL" id="OAD55407.1"/>
    </source>
</evidence>
<organism evidence="1 2">
    <name type="scientific">Eufriesea mexicana</name>
    <dbReference type="NCBI Taxonomy" id="516756"/>
    <lineage>
        <taxon>Eukaryota</taxon>
        <taxon>Metazoa</taxon>
        <taxon>Ecdysozoa</taxon>
        <taxon>Arthropoda</taxon>
        <taxon>Hexapoda</taxon>
        <taxon>Insecta</taxon>
        <taxon>Pterygota</taxon>
        <taxon>Neoptera</taxon>
        <taxon>Endopterygota</taxon>
        <taxon>Hymenoptera</taxon>
        <taxon>Apocrita</taxon>
        <taxon>Aculeata</taxon>
        <taxon>Apoidea</taxon>
        <taxon>Anthophila</taxon>
        <taxon>Apidae</taxon>
        <taxon>Eufriesea</taxon>
    </lineage>
</organism>
<protein>
    <submittedName>
        <fullName evidence="1">Uncharacterized protein</fullName>
    </submittedName>
</protein>